<evidence type="ECO:0000256" key="5">
    <source>
        <dbReference type="SAM" id="MobiDB-lite"/>
    </source>
</evidence>
<evidence type="ECO:0000256" key="3">
    <source>
        <dbReference type="ARBA" id="ARBA00022737"/>
    </source>
</evidence>
<proteinExistence type="predicted"/>
<keyword evidence="6" id="KW-1185">Reference proteome</keyword>
<dbReference type="GeneID" id="110984667"/>
<protein>
    <recommendedName>
        <fullName evidence="1">WD repeat and coiled-coil-containing protein</fullName>
    </recommendedName>
</protein>
<accession>A0A8B7Z718</accession>
<dbReference type="Proteomes" id="UP000694845">
    <property type="component" value="Unplaced"/>
</dbReference>
<evidence type="ECO:0000313" key="6">
    <source>
        <dbReference type="Proteomes" id="UP000694845"/>
    </source>
</evidence>
<dbReference type="GO" id="GO:0019900">
    <property type="term" value="F:kinase binding"/>
    <property type="evidence" value="ECO:0007669"/>
    <property type="project" value="TreeGrafter"/>
</dbReference>
<sequence length="630" mass="69679">MIIGNCKSRRINVNHLNGAYHPQHGLVWTDGQCVNLSIISVNHDDVIASPPTILGQFDSVEHAAWSSGTTPCYLSIQQVTCITVWKVDKCSQKLKFDKISEIEEQVIPQSCLWHQSKPLLVVLCRDQLLLVDPEKASTHAVHVNSCHRVTAGTWSLDGSQVIVAMGFDLCVYELSDDMQLVQARKIQNFAGPIRTVVPVAPDLAAIALDLPLEQLVSQSQVDMFEAIPLAELHVHAEGSNGDTQMIHSMASDTTQVVGQTKILHRLKDGKDQATESEILHRKGPVDINALIRRRDRNQMSGSNTAHQAAEGFVQSDHPPEQKTKHHSEREHGRNGSTVAVRLPTGEPHPGEVTRDVSLLESSSRNCLEEPNSGIQRRGGPQEVIDLSGLRHGLKHGVESTYRKLQFKRALQKPTSESSQLVLARVGNDAQEPAKDCILSAVELPCILSPDLLIYQESSQVLVVGSNTQAKCYQVSVLSGKSLGRLRLLDLDFSENERSLGLCTLPFNKDVLLLTGDSQVHDVTFLPSSSFSEYQLKLRTLKLHFHEPLEEEKCSGHDLDLTDDLPTLTLPNGRLLTGKEHPNKRVQAKLRRSHFHLTADLLLHKTNQSVAVSQCVRSNKLSPLSHIICKC</sequence>
<dbReference type="PANTHER" id="PTHR14897:SF5">
    <property type="entry name" value="WD REPEAT AND COILED-COIL-CONTAINING PROTEIN"/>
    <property type="match status" value="1"/>
</dbReference>
<reference evidence="7" key="1">
    <citation type="submission" date="2025-08" db="UniProtKB">
        <authorList>
            <consortium name="RefSeq"/>
        </authorList>
    </citation>
    <scope>IDENTIFICATION</scope>
</reference>
<dbReference type="OrthoDB" id="6409262at2759"/>
<evidence type="ECO:0000313" key="7">
    <source>
        <dbReference type="RefSeq" id="XP_022100757.1"/>
    </source>
</evidence>
<feature type="region of interest" description="Disordered" evidence="5">
    <location>
        <begin position="361"/>
        <end position="380"/>
    </location>
</feature>
<evidence type="ECO:0000256" key="2">
    <source>
        <dbReference type="ARBA" id="ARBA00022574"/>
    </source>
</evidence>
<dbReference type="KEGG" id="aplc:110984667"/>
<keyword evidence="3" id="KW-0677">Repeat</keyword>
<dbReference type="InterPro" id="IPR028041">
    <property type="entry name" value="WDCP"/>
</dbReference>
<dbReference type="RefSeq" id="XP_022100757.1">
    <property type="nucleotide sequence ID" value="XM_022245065.1"/>
</dbReference>
<dbReference type="SUPFAM" id="SSF101898">
    <property type="entry name" value="NHL repeat"/>
    <property type="match status" value="1"/>
</dbReference>
<dbReference type="Pfam" id="PF15390">
    <property type="entry name" value="WDCP"/>
    <property type="match status" value="2"/>
</dbReference>
<keyword evidence="4" id="KW-0175">Coiled coil</keyword>
<name>A0A8B7Z718_ACAPL</name>
<feature type="region of interest" description="Disordered" evidence="5">
    <location>
        <begin position="296"/>
        <end position="352"/>
    </location>
</feature>
<gene>
    <name evidence="7" type="primary">LOC110984667</name>
</gene>
<organism evidence="6 7">
    <name type="scientific">Acanthaster planci</name>
    <name type="common">Crown-of-thorns starfish</name>
    <dbReference type="NCBI Taxonomy" id="133434"/>
    <lineage>
        <taxon>Eukaryota</taxon>
        <taxon>Metazoa</taxon>
        <taxon>Echinodermata</taxon>
        <taxon>Eleutherozoa</taxon>
        <taxon>Asterozoa</taxon>
        <taxon>Asteroidea</taxon>
        <taxon>Valvatacea</taxon>
        <taxon>Valvatida</taxon>
        <taxon>Acanthasteridae</taxon>
        <taxon>Acanthaster</taxon>
    </lineage>
</organism>
<dbReference type="OMA" id="NERHHES"/>
<dbReference type="PANTHER" id="PTHR14897">
    <property type="entry name" value="WD REPEAT AND COILED-COIL-CONTAINING PROTEIN"/>
    <property type="match status" value="1"/>
</dbReference>
<dbReference type="AlphaFoldDB" id="A0A8B7Z718"/>
<feature type="compositionally biased region" description="Basic and acidic residues" evidence="5">
    <location>
        <begin position="317"/>
        <end position="333"/>
    </location>
</feature>
<keyword evidence="2" id="KW-0853">WD repeat</keyword>
<evidence type="ECO:0000256" key="1">
    <source>
        <dbReference type="ARBA" id="ARBA00015683"/>
    </source>
</evidence>
<evidence type="ECO:0000256" key="4">
    <source>
        <dbReference type="ARBA" id="ARBA00023054"/>
    </source>
</evidence>